<proteinExistence type="predicted"/>
<gene>
    <name evidence="1" type="ORF">LzC2_37060</name>
</gene>
<comment type="caution">
    <text evidence="1">The sequence shown here is derived from an EMBL/GenBank/DDBJ whole genome shotgun (WGS) entry which is preliminary data.</text>
</comment>
<name>A0ABX1VHL4_9PLAN</name>
<dbReference type="RefSeq" id="WP_171189508.1">
    <property type="nucleotide sequence ID" value="NZ_WTPX01000172.1"/>
</dbReference>
<organism evidence="1 2">
    <name type="scientific">Alienimonas chondri</name>
    <dbReference type="NCBI Taxonomy" id="2681879"/>
    <lineage>
        <taxon>Bacteria</taxon>
        <taxon>Pseudomonadati</taxon>
        <taxon>Planctomycetota</taxon>
        <taxon>Planctomycetia</taxon>
        <taxon>Planctomycetales</taxon>
        <taxon>Planctomycetaceae</taxon>
        <taxon>Alienimonas</taxon>
    </lineage>
</organism>
<reference evidence="1 2" key="1">
    <citation type="journal article" date="2020" name="Syst. Appl. Microbiol.">
        <title>Alienimonas chondri sp. nov., a novel planctomycete isolated from the biofilm of the red alga Chondrus crispus.</title>
        <authorList>
            <person name="Vitorino I."/>
            <person name="Albuquerque L."/>
            <person name="Wiegand S."/>
            <person name="Kallscheuer N."/>
            <person name="da Costa M.S."/>
            <person name="Lobo-da-Cunha A."/>
            <person name="Jogler C."/>
            <person name="Lage O.M."/>
        </authorList>
    </citation>
    <scope>NUCLEOTIDE SEQUENCE [LARGE SCALE GENOMIC DNA]</scope>
    <source>
        <strain evidence="1 2">LzC2</strain>
    </source>
</reference>
<keyword evidence="2" id="KW-1185">Reference proteome</keyword>
<accession>A0ABX1VHL4</accession>
<protein>
    <submittedName>
        <fullName evidence="1">Uncharacterized protein</fullName>
    </submittedName>
</protein>
<evidence type="ECO:0000313" key="1">
    <source>
        <dbReference type="EMBL" id="NNJ27599.1"/>
    </source>
</evidence>
<dbReference type="Proteomes" id="UP000609651">
    <property type="component" value="Unassembled WGS sequence"/>
</dbReference>
<dbReference type="EMBL" id="WTPX01000172">
    <property type="protein sequence ID" value="NNJ27599.1"/>
    <property type="molecule type" value="Genomic_DNA"/>
</dbReference>
<sequence>MPSLFVLTAADADRAVILRRGPSKWFHVIAWDTARDSFEHGAWLKGNIWRPYCALSADGELLLAAVWQYQKRDTSFTEGWTALSRAPWLKALTLWPNRRTMNLGGWFDGPRSIVLRTTRDEPPDWHPAFPPRGVTVRHVDPTERSPYPPPPPLVAKTDWSGRDHSGGLIFTRGGRLFRLEKGEDRLIADFTDLTPDPQPAPDWAGRPL</sequence>
<evidence type="ECO:0000313" key="2">
    <source>
        <dbReference type="Proteomes" id="UP000609651"/>
    </source>
</evidence>